<feature type="compositionally biased region" description="Polar residues" evidence="1">
    <location>
        <begin position="1"/>
        <end position="10"/>
    </location>
</feature>
<organism evidence="2 3">
    <name type="scientific">Paramecium sonneborni</name>
    <dbReference type="NCBI Taxonomy" id="65129"/>
    <lineage>
        <taxon>Eukaryota</taxon>
        <taxon>Sar</taxon>
        <taxon>Alveolata</taxon>
        <taxon>Ciliophora</taxon>
        <taxon>Intramacronucleata</taxon>
        <taxon>Oligohymenophorea</taxon>
        <taxon>Peniculida</taxon>
        <taxon>Parameciidae</taxon>
        <taxon>Paramecium</taxon>
    </lineage>
</organism>
<keyword evidence="3" id="KW-1185">Reference proteome</keyword>
<evidence type="ECO:0000313" key="2">
    <source>
        <dbReference type="EMBL" id="CAD8096704.1"/>
    </source>
</evidence>
<accession>A0A8S1P2N8</accession>
<proteinExistence type="predicted"/>
<reference evidence="2" key="1">
    <citation type="submission" date="2021-01" db="EMBL/GenBank/DDBJ databases">
        <authorList>
            <consortium name="Genoscope - CEA"/>
            <person name="William W."/>
        </authorList>
    </citation>
    <scope>NUCLEOTIDE SEQUENCE</scope>
</reference>
<name>A0A8S1P2N8_9CILI</name>
<evidence type="ECO:0000313" key="3">
    <source>
        <dbReference type="Proteomes" id="UP000692954"/>
    </source>
</evidence>
<sequence length="109" mass="13335">MNQKESNTEIQKQKRHFEKKQRKLALSKSTDYMMDDNLNQFLELYNKKDELNETEKKEYFKQKNKLTEAYISQYRLLTQGWQTQKQEKLQNGKGDNKIIQYKKKHILDE</sequence>
<comment type="caution">
    <text evidence="2">The sequence shown here is derived from an EMBL/GenBank/DDBJ whole genome shotgun (WGS) entry which is preliminary data.</text>
</comment>
<protein>
    <submittedName>
        <fullName evidence="2">Uncharacterized protein</fullName>
    </submittedName>
</protein>
<dbReference type="EMBL" id="CAJJDN010000067">
    <property type="protein sequence ID" value="CAD8096704.1"/>
    <property type="molecule type" value="Genomic_DNA"/>
</dbReference>
<gene>
    <name evidence="2" type="ORF">PSON_ATCC_30995.1.T0670027</name>
</gene>
<dbReference type="Proteomes" id="UP000692954">
    <property type="component" value="Unassembled WGS sequence"/>
</dbReference>
<dbReference type="AlphaFoldDB" id="A0A8S1P2N8"/>
<feature type="compositionally biased region" description="Basic residues" evidence="1">
    <location>
        <begin position="13"/>
        <end position="24"/>
    </location>
</feature>
<evidence type="ECO:0000256" key="1">
    <source>
        <dbReference type="SAM" id="MobiDB-lite"/>
    </source>
</evidence>
<feature type="region of interest" description="Disordered" evidence="1">
    <location>
        <begin position="1"/>
        <end position="24"/>
    </location>
</feature>
<dbReference type="OrthoDB" id="10349173at2759"/>